<comment type="caution">
    <text evidence="3">The sequence shown here is derived from an EMBL/GenBank/DDBJ whole genome shotgun (WGS) entry which is preliminary data.</text>
</comment>
<sequence length="256" mass="26771">MSRSVPVRAAAVTGVVAALLATATACGGSAADDKDPEQHSFSLHGRTLTVDSDDSALEIVSADGVKAGTVQVTRWFKGSVLIGDDPHVTWSMKNDRLVLRLKCSGIVTDCDARHRIEVPRGIAVTVRDGNGSVRAQGFKDPLTVRTSNGPVHITDSTGPLDLRTSNGSVRAEVAARRVRTTTSNGSVHLELGAVPDLVDTHSSNGPVTVALPGGRYRVTTETSHGSTHVSVPRDDSSPHVVSARTSNGSITVRTAN</sequence>
<dbReference type="RefSeq" id="WP_037893265.1">
    <property type="nucleotide sequence ID" value="NZ_JBHSDP010000027.1"/>
</dbReference>
<feature type="compositionally biased region" description="Polar residues" evidence="1">
    <location>
        <begin position="243"/>
        <end position="256"/>
    </location>
</feature>
<dbReference type="EMBL" id="JBHSDP010000027">
    <property type="protein sequence ID" value="MFC4331953.1"/>
    <property type="molecule type" value="Genomic_DNA"/>
</dbReference>
<evidence type="ECO:0000256" key="1">
    <source>
        <dbReference type="SAM" id="MobiDB-lite"/>
    </source>
</evidence>
<feature type="compositionally biased region" description="Polar residues" evidence="1">
    <location>
        <begin position="220"/>
        <end position="229"/>
    </location>
</feature>
<keyword evidence="2" id="KW-0732">Signal</keyword>
<keyword evidence="4" id="KW-1185">Reference proteome</keyword>
<accession>A0ABV8TN78</accession>
<feature type="chain" id="PRO_5045416886" evidence="2">
    <location>
        <begin position="31"/>
        <end position="256"/>
    </location>
</feature>
<dbReference type="Proteomes" id="UP001595824">
    <property type="component" value="Unassembled WGS sequence"/>
</dbReference>
<evidence type="ECO:0000313" key="4">
    <source>
        <dbReference type="Proteomes" id="UP001595824"/>
    </source>
</evidence>
<feature type="region of interest" description="Disordered" evidence="1">
    <location>
        <begin position="220"/>
        <end position="256"/>
    </location>
</feature>
<gene>
    <name evidence="3" type="ORF">ACFPC0_30145</name>
</gene>
<evidence type="ECO:0000313" key="3">
    <source>
        <dbReference type="EMBL" id="MFC4331953.1"/>
    </source>
</evidence>
<organism evidence="3 4">
    <name type="scientific">Streptomyces andamanensis</name>
    <dbReference type="NCBI Taxonomy" id="1565035"/>
    <lineage>
        <taxon>Bacteria</taxon>
        <taxon>Bacillati</taxon>
        <taxon>Actinomycetota</taxon>
        <taxon>Actinomycetes</taxon>
        <taxon>Kitasatosporales</taxon>
        <taxon>Streptomycetaceae</taxon>
        <taxon>Streptomyces</taxon>
    </lineage>
</organism>
<dbReference type="PROSITE" id="PS51257">
    <property type="entry name" value="PROKAR_LIPOPROTEIN"/>
    <property type="match status" value="1"/>
</dbReference>
<reference evidence="4" key="1">
    <citation type="journal article" date="2019" name="Int. J. Syst. Evol. Microbiol.">
        <title>The Global Catalogue of Microorganisms (GCM) 10K type strain sequencing project: providing services to taxonomists for standard genome sequencing and annotation.</title>
        <authorList>
            <consortium name="The Broad Institute Genomics Platform"/>
            <consortium name="The Broad Institute Genome Sequencing Center for Infectious Disease"/>
            <person name="Wu L."/>
            <person name="Ma J."/>
        </authorList>
    </citation>
    <scope>NUCLEOTIDE SEQUENCE [LARGE SCALE GENOMIC DNA]</scope>
    <source>
        <strain evidence="4">PCU 347</strain>
    </source>
</reference>
<name>A0ABV8TN78_9ACTN</name>
<protein>
    <submittedName>
        <fullName evidence="3">DUF4097 family beta strand repeat-containing protein</fullName>
    </submittedName>
</protein>
<evidence type="ECO:0000256" key="2">
    <source>
        <dbReference type="SAM" id="SignalP"/>
    </source>
</evidence>
<feature type="signal peptide" evidence="2">
    <location>
        <begin position="1"/>
        <end position="30"/>
    </location>
</feature>
<proteinExistence type="predicted"/>